<dbReference type="EMBL" id="JASBNA010000031">
    <property type="protein sequence ID" value="KAK7683363.1"/>
    <property type="molecule type" value="Genomic_DNA"/>
</dbReference>
<evidence type="ECO:0000313" key="3">
    <source>
        <dbReference type="Proteomes" id="UP001385951"/>
    </source>
</evidence>
<proteinExistence type="predicted"/>
<name>A0AAW0FNU7_9APHY</name>
<organism evidence="2 3">
    <name type="scientific">Cerrena zonata</name>
    <dbReference type="NCBI Taxonomy" id="2478898"/>
    <lineage>
        <taxon>Eukaryota</taxon>
        <taxon>Fungi</taxon>
        <taxon>Dikarya</taxon>
        <taxon>Basidiomycota</taxon>
        <taxon>Agaricomycotina</taxon>
        <taxon>Agaricomycetes</taxon>
        <taxon>Polyporales</taxon>
        <taxon>Cerrenaceae</taxon>
        <taxon>Cerrena</taxon>
    </lineage>
</organism>
<reference evidence="2 3" key="1">
    <citation type="submission" date="2022-09" db="EMBL/GenBank/DDBJ databases">
        <authorList>
            <person name="Palmer J.M."/>
        </authorList>
    </citation>
    <scope>NUCLEOTIDE SEQUENCE [LARGE SCALE GENOMIC DNA]</scope>
    <source>
        <strain evidence="2 3">DSM 7382</strain>
    </source>
</reference>
<protein>
    <submittedName>
        <fullName evidence="2">Uncharacterized protein</fullName>
    </submittedName>
</protein>
<feature type="compositionally biased region" description="Basic and acidic residues" evidence="1">
    <location>
        <begin position="188"/>
        <end position="197"/>
    </location>
</feature>
<dbReference type="AlphaFoldDB" id="A0AAW0FNU7"/>
<sequence>MAPMVWRTPNGTRTARDKVRIVVLGGSSVGVYTIERFVVKFIINKVYMLTKYPSCPTNLFSVFEYTSKCFPIVVHCRSPAEANAVWRLQSFVRTLERKTGVNEITFALLTDHTICALFGESVPGVVEFYTALFNKAQRPTIFLSWDDAYPYIVGYDQAKIAETSTFVDAMVYLCVRPRTTAKMDEIIHYERPSEKASEPSTMSGSQRMNNSELSEASTLTSNSVACQNASHHASGALQSPSTSTDPARGRLTHDHGRTYVHARNIYGHIVKSFKDRPSTSISVLSLGQLADRLADTLGHTTSTILRLHQTHLDAHQLSTPERYFVDTMVSHGMPYVDAVLYWDMMRLTPSRGFEFRERMSLDIE</sequence>
<feature type="compositionally biased region" description="Polar residues" evidence="1">
    <location>
        <begin position="198"/>
        <end position="245"/>
    </location>
</feature>
<feature type="region of interest" description="Disordered" evidence="1">
    <location>
        <begin position="188"/>
        <end position="252"/>
    </location>
</feature>
<accession>A0AAW0FNU7</accession>
<evidence type="ECO:0000256" key="1">
    <source>
        <dbReference type="SAM" id="MobiDB-lite"/>
    </source>
</evidence>
<comment type="caution">
    <text evidence="2">The sequence shown here is derived from an EMBL/GenBank/DDBJ whole genome shotgun (WGS) entry which is preliminary data.</text>
</comment>
<dbReference type="Proteomes" id="UP001385951">
    <property type="component" value="Unassembled WGS sequence"/>
</dbReference>
<keyword evidence="3" id="KW-1185">Reference proteome</keyword>
<gene>
    <name evidence="2" type="ORF">QCA50_013625</name>
</gene>
<evidence type="ECO:0000313" key="2">
    <source>
        <dbReference type="EMBL" id="KAK7683363.1"/>
    </source>
</evidence>